<sequence length="352" mass="40484">MARRGDERTMQFIHLYREYECLRKPTSSLFKNKIARNNAYTKIQEELHLSEKEIKNKIKSLRSTYHQERNKVENSKRSEAGSNDIYKPTLIWFKEMDFINESFEYRNSIQTAVWSGRTFIPTAAEFGVALTEWRDGEDTWFSTLPLDPFCTVFQAEVALQRAIRRVKNGKNGLINIFSNFRSSLEVLTGPKTYHSLAHESGRDISEIVAEGRAVRLFCVRAHAGIAGNERADDLARRVALTKKTAVDYDRFLLSHAKKVIRAASLEEWQQRYAERSTAQTLTSHGGFAQYLFRFKLRHSPHCACDPAKTQDVLHVLEDCNMFLRERAALEAEIDVQVSGRHFPEILGDASKS</sequence>
<dbReference type="AlphaFoldDB" id="A0A4C1V5R6"/>
<evidence type="ECO:0000313" key="3">
    <source>
        <dbReference type="Proteomes" id="UP000299102"/>
    </source>
</evidence>
<dbReference type="PANTHER" id="PTHR21505">
    <property type="entry name" value="MADF DOMAIN-CONTAINING PROTEIN-RELATED"/>
    <property type="match status" value="1"/>
</dbReference>
<dbReference type="GO" id="GO:0003676">
    <property type="term" value="F:nucleic acid binding"/>
    <property type="evidence" value="ECO:0007669"/>
    <property type="project" value="InterPro"/>
</dbReference>
<dbReference type="PANTHER" id="PTHR21505:SF8">
    <property type="entry name" value="DPT-YFP REPRESSOR BY OVEREXPRESSION, ISOFORM D-RELATED"/>
    <property type="match status" value="1"/>
</dbReference>
<dbReference type="EMBL" id="BGZK01000285">
    <property type="protein sequence ID" value="GBP34173.1"/>
    <property type="molecule type" value="Genomic_DNA"/>
</dbReference>
<feature type="domain" description="MADF" evidence="1">
    <location>
        <begin position="11"/>
        <end position="104"/>
    </location>
</feature>
<dbReference type="SMART" id="SM00595">
    <property type="entry name" value="MADF"/>
    <property type="match status" value="1"/>
</dbReference>
<dbReference type="InterPro" id="IPR006578">
    <property type="entry name" value="MADF-dom"/>
</dbReference>
<name>A0A4C1V5R6_EUMVA</name>
<dbReference type="PROSITE" id="PS51029">
    <property type="entry name" value="MADF"/>
    <property type="match status" value="1"/>
</dbReference>
<evidence type="ECO:0000313" key="2">
    <source>
        <dbReference type="EMBL" id="GBP34173.1"/>
    </source>
</evidence>
<organism evidence="2 3">
    <name type="scientific">Eumeta variegata</name>
    <name type="common">Bagworm moth</name>
    <name type="synonym">Eumeta japonica</name>
    <dbReference type="NCBI Taxonomy" id="151549"/>
    <lineage>
        <taxon>Eukaryota</taxon>
        <taxon>Metazoa</taxon>
        <taxon>Ecdysozoa</taxon>
        <taxon>Arthropoda</taxon>
        <taxon>Hexapoda</taxon>
        <taxon>Insecta</taxon>
        <taxon>Pterygota</taxon>
        <taxon>Neoptera</taxon>
        <taxon>Endopterygota</taxon>
        <taxon>Lepidoptera</taxon>
        <taxon>Glossata</taxon>
        <taxon>Ditrysia</taxon>
        <taxon>Tineoidea</taxon>
        <taxon>Psychidae</taxon>
        <taxon>Oiketicinae</taxon>
        <taxon>Eumeta</taxon>
    </lineage>
</organism>
<reference evidence="2 3" key="1">
    <citation type="journal article" date="2019" name="Commun. Biol.">
        <title>The bagworm genome reveals a unique fibroin gene that provides high tensile strength.</title>
        <authorList>
            <person name="Kono N."/>
            <person name="Nakamura H."/>
            <person name="Ohtoshi R."/>
            <person name="Tomita M."/>
            <person name="Numata K."/>
            <person name="Arakawa K."/>
        </authorList>
    </citation>
    <scope>NUCLEOTIDE SEQUENCE [LARGE SCALE GENOMIC DNA]</scope>
</reference>
<keyword evidence="3" id="KW-1185">Reference proteome</keyword>
<dbReference type="InterPro" id="IPR012337">
    <property type="entry name" value="RNaseH-like_sf"/>
</dbReference>
<dbReference type="InterPro" id="IPR036397">
    <property type="entry name" value="RNaseH_sf"/>
</dbReference>
<dbReference type="Proteomes" id="UP000299102">
    <property type="component" value="Unassembled WGS sequence"/>
</dbReference>
<gene>
    <name evidence="2" type="ORF">EVAR_30725_1</name>
</gene>
<protein>
    <recommendedName>
        <fullName evidence="1">MADF domain-containing protein</fullName>
    </recommendedName>
</protein>
<accession>A0A4C1V5R6</accession>
<dbReference type="OrthoDB" id="411823at2759"/>
<comment type="caution">
    <text evidence="2">The sequence shown here is derived from an EMBL/GenBank/DDBJ whole genome shotgun (WGS) entry which is preliminary data.</text>
</comment>
<evidence type="ECO:0000259" key="1">
    <source>
        <dbReference type="PROSITE" id="PS51029"/>
    </source>
</evidence>
<dbReference type="Pfam" id="PF10545">
    <property type="entry name" value="MADF_DNA_bdg"/>
    <property type="match status" value="1"/>
</dbReference>
<dbReference type="SUPFAM" id="SSF53098">
    <property type="entry name" value="Ribonuclease H-like"/>
    <property type="match status" value="1"/>
</dbReference>
<proteinExistence type="predicted"/>
<dbReference type="Gene3D" id="3.30.420.10">
    <property type="entry name" value="Ribonuclease H-like superfamily/Ribonuclease H"/>
    <property type="match status" value="1"/>
</dbReference>